<evidence type="ECO:0000313" key="1">
    <source>
        <dbReference type="EMBL" id="KAK96454.1"/>
    </source>
</evidence>
<dbReference type="Proteomes" id="UP000026682">
    <property type="component" value="Unassembled WGS sequence"/>
</dbReference>
<dbReference type="PATRIC" id="fig|1331206.3.peg.883"/>
<name>A0A158M849_9BORD</name>
<proteinExistence type="predicted"/>
<sequence>MFIVEAPAPQGIHADLLSGDNLPIGHHGIVHLLRHDR</sequence>
<reference evidence="1 2" key="1">
    <citation type="submission" date="2014-03" db="EMBL/GenBank/DDBJ databases">
        <title>Genome sequence of Bordetella holmseii.</title>
        <authorList>
            <person name="Harvill E."/>
            <person name="Goodfield L.L."/>
            <person name="Ivanov Y."/>
            <person name="Meyer J.A."/>
            <person name="Newth C."/>
            <person name="Cassiday P."/>
            <person name="Tondella M.L."/>
            <person name="Liao P."/>
            <person name="Zimmerman J."/>
            <person name="Meert K."/>
            <person name="Wessel D."/>
            <person name="Berger J."/>
            <person name="Dean J.M."/>
            <person name="Holubkov R."/>
            <person name="Burr J."/>
            <person name="Liu T."/>
            <person name="Brinkac L.M."/>
            <person name="Sanka R."/>
            <person name="Kim M."/>
            <person name="Losada L."/>
        </authorList>
    </citation>
    <scope>NUCLEOTIDE SEQUENCE [LARGE SCALE GENOMIC DNA]</scope>
    <source>
        <strain evidence="1 2">CDC-H585-BH</strain>
    </source>
</reference>
<comment type="caution">
    <text evidence="1">The sequence shown here is derived from an EMBL/GenBank/DDBJ whole genome shotgun (WGS) entry which is preliminary data.</text>
</comment>
<dbReference type="AlphaFoldDB" id="A0A158M849"/>
<evidence type="ECO:0000313" key="2">
    <source>
        <dbReference type="Proteomes" id="UP000026682"/>
    </source>
</evidence>
<accession>A0A158M849</accession>
<dbReference type="EMBL" id="JFZZ01000041">
    <property type="protein sequence ID" value="KAK96454.1"/>
    <property type="molecule type" value="Genomic_DNA"/>
</dbReference>
<protein>
    <submittedName>
        <fullName evidence="1">Uncharacterized protein</fullName>
    </submittedName>
</protein>
<gene>
    <name evidence="1" type="ORF">L497_0295</name>
</gene>
<organism evidence="1 2">
    <name type="scientific">Bordetella holmesii CDC-H585-BH</name>
    <dbReference type="NCBI Taxonomy" id="1331206"/>
    <lineage>
        <taxon>Bacteria</taxon>
        <taxon>Pseudomonadati</taxon>
        <taxon>Pseudomonadota</taxon>
        <taxon>Betaproteobacteria</taxon>
        <taxon>Burkholderiales</taxon>
        <taxon>Alcaligenaceae</taxon>
        <taxon>Bordetella</taxon>
    </lineage>
</organism>